<keyword evidence="3" id="KW-0663">Pyridoxal phosphate</keyword>
<reference evidence="7 8" key="1">
    <citation type="journal article" date="2015" name="Genome Announc.">
        <title>Expanding the biotechnology potential of lactobacilli through comparative genomics of 213 strains and associated genera.</title>
        <authorList>
            <person name="Sun Z."/>
            <person name="Harris H.M."/>
            <person name="McCann A."/>
            <person name="Guo C."/>
            <person name="Argimon S."/>
            <person name="Zhang W."/>
            <person name="Yang X."/>
            <person name="Jeffery I.B."/>
            <person name="Cooney J.C."/>
            <person name="Kagawa T.F."/>
            <person name="Liu W."/>
            <person name="Song Y."/>
            <person name="Salvetti E."/>
            <person name="Wrobel A."/>
            <person name="Rasinkangas P."/>
            <person name="Parkhill J."/>
            <person name="Rea M.C."/>
            <person name="O'Sullivan O."/>
            <person name="Ritari J."/>
            <person name="Douillard F.P."/>
            <person name="Paul Ross R."/>
            <person name="Yang R."/>
            <person name="Briner A.E."/>
            <person name="Felis G.E."/>
            <person name="de Vos W.M."/>
            <person name="Barrangou R."/>
            <person name="Klaenhammer T.R."/>
            <person name="Caufield P.W."/>
            <person name="Cui Y."/>
            <person name="Zhang H."/>
            <person name="O'Toole P.W."/>
        </authorList>
    </citation>
    <scope>NUCLEOTIDE SEQUENCE [LARGE SCALE GENOMIC DNA]</scope>
    <source>
        <strain evidence="7 8">DSM 20183</strain>
    </source>
</reference>
<dbReference type="EMBL" id="AZDG01000025">
    <property type="protein sequence ID" value="KRK63696.1"/>
    <property type="molecule type" value="Genomic_DNA"/>
</dbReference>
<evidence type="ECO:0000313" key="8">
    <source>
        <dbReference type="Proteomes" id="UP000050929"/>
    </source>
</evidence>
<sequence>MEVDYMYDFENSIDRRKTDSIKWDVKDNELPMWVADMDFKTAPEIVEAIHEKADQKIFGYEEAGKAYFNAVAGWYEKEHDFRPQTDWMMFVTGVVPAISSIVRRVTSIGDNVLVQAPVYNIFYNSIVNNGRHVVSSDLVFDNLAYQIDFKDLDEKLSDPLTTLMILCNPHNPVGKVWSREELTKIAELCNKHHVKLLSDEIHGDITFKPYTPAFSLDKDLVQNLMVCVSPSKTFNVAAIHAATIIVPNENLREQVSRGINSEELAEPNSFAMPVTIAAYEKGHEWVSELKQQILKNKQLVQEFLAKELPEVKLVPSEATYLLWMDTGAISDDSKELAGFIRSKTGLYLSSGDVYGGNGYDFLRMNIACPISTVKDGLNRLKQGIDMKKESSAK</sequence>
<dbReference type="GO" id="GO:0047804">
    <property type="term" value="F:cysteine-S-conjugate beta-lyase activity"/>
    <property type="evidence" value="ECO:0007669"/>
    <property type="project" value="UniProtKB-EC"/>
</dbReference>
<dbReference type="SUPFAM" id="SSF53383">
    <property type="entry name" value="PLP-dependent transferases"/>
    <property type="match status" value="1"/>
</dbReference>
<feature type="domain" description="Aminotransferase class I/classII large" evidence="6">
    <location>
        <begin position="36"/>
        <end position="379"/>
    </location>
</feature>
<comment type="cofactor">
    <cofactor evidence="1">
        <name>pyridoxal 5'-phosphate</name>
        <dbReference type="ChEBI" id="CHEBI:597326"/>
    </cofactor>
</comment>
<dbReference type="Pfam" id="PF00155">
    <property type="entry name" value="Aminotran_1_2"/>
    <property type="match status" value="1"/>
</dbReference>
<dbReference type="Proteomes" id="UP000050929">
    <property type="component" value="Unassembled WGS sequence"/>
</dbReference>
<evidence type="ECO:0000256" key="1">
    <source>
        <dbReference type="ARBA" id="ARBA00001933"/>
    </source>
</evidence>
<dbReference type="InterPro" id="IPR015422">
    <property type="entry name" value="PyrdxlP-dep_Trfase_small"/>
</dbReference>
<dbReference type="CDD" id="cd00609">
    <property type="entry name" value="AAT_like"/>
    <property type="match status" value="1"/>
</dbReference>
<dbReference type="PANTHER" id="PTHR43525">
    <property type="entry name" value="PROTEIN MALY"/>
    <property type="match status" value="1"/>
</dbReference>
<keyword evidence="4 7" id="KW-0456">Lyase</keyword>
<evidence type="ECO:0000256" key="4">
    <source>
        <dbReference type="ARBA" id="ARBA00023239"/>
    </source>
</evidence>
<protein>
    <recommendedName>
        <fullName evidence="2">cysteine-S-conjugate beta-lyase</fullName>
        <ecNumber evidence="2">4.4.1.13</ecNumber>
    </recommendedName>
</protein>
<comment type="similarity">
    <text evidence="5">Belongs to the class-II pyridoxal-phosphate-dependent aminotransferase family. MalY/PatB cystathionine beta-lyase subfamily.</text>
</comment>
<proteinExistence type="inferred from homology"/>
<dbReference type="InterPro" id="IPR051798">
    <property type="entry name" value="Class-II_PLP-Dep_Aminotrans"/>
</dbReference>
<dbReference type="NCBIfam" id="TIGR04350">
    <property type="entry name" value="C_S_lyase_PatB"/>
    <property type="match status" value="1"/>
</dbReference>
<name>A0A0R1IWT2_9LACO</name>
<dbReference type="PATRIC" id="fig|1423811.3.peg.1260"/>
<dbReference type="InterPro" id="IPR015421">
    <property type="entry name" value="PyrdxlP-dep_Trfase_major"/>
</dbReference>
<dbReference type="InterPro" id="IPR015424">
    <property type="entry name" value="PyrdxlP-dep_Trfase"/>
</dbReference>
<dbReference type="STRING" id="1423811.FC72_GL001240"/>
<dbReference type="PANTHER" id="PTHR43525:SF1">
    <property type="entry name" value="PROTEIN MALY"/>
    <property type="match status" value="1"/>
</dbReference>
<dbReference type="Gene3D" id="3.40.640.10">
    <property type="entry name" value="Type I PLP-dependent aspartate aminotransferase-like (Major domain)"/>
    <property type="match status" value="1"/>
</dbReference>
<dbReference type="AlphaFoldDB" id="A0A0R1IWT2"/>
<evidence type="ECO:0000256" key="2">
    <source>
        <dbReference type="ARBA" id="ARBA00012224"/>
    </source>
</evidence>
<dbReference type="EC" id="4.4.1.13" evidence="2"/>
<evidence type="ECO:0000256" key="3">
    <source>
        <dbReference type="ARBA" id="ARBA00022898"/>
    </source>
</evidence>
<comment type="caution">
    <text evidence="7">The sequence shown here is derived from an EMBL/GenBank/DDBJ whole genome shotgun (WGS) entry which is preliminary data.</text>
</comment>
<gene>
    <name evidence="7" type="ORF">FC72_GL001240</name>
</gene>
<dbReference type="InterPro" id="IPR004839">
    <property type="entry name" value="Aminotransferase_I/II_large"/>
</dbReference>
<evidence type="ECO:0000259" key="6">
    <source>
        <dbReference type="Pfam" id="PF00155"/>
    </source>
</evidence>
<keyword evidence="8" id="KW-1185">Reference proteome</keyword>
<dbReference type="InterPro" id="IPR027619">
    <property type="entry name" value="C-S_lyase_PatB-like"/>
</dbReference>
<dbReference type="GO" id="GO:0030170">
    <property type="term" value="F:pyridoxal phosphate binding"/>
    <property type="evidence" value="ECO:0007669"/>
    <property type="project" value="InterPro"/>
</dbReference>
<evidence type="ECO:0000256" key="5">
    <source>
        <dbReference type="ARBA" id="ARBA00037974"/>
    </source>
</evidence>
<evidence type="ECO:0000313" key="7">
    <source>
        <dbReference type="EMBL" id="KRK63696.1"/>
    </source>
</evidence>
<dbReference type="Gene3D" id="3.90.1150.10">
    <property type="entry name" value="Aspartate Aminotransferase, domain 1"/>
    <property type="match status" value="1"/>
</dbReference>
<organism evidence="7 8">
    <name type="scientific">Companilactobacillus tucceti DSM 20183</name>
    <dbReference type="NCBI Taxonomy" id="1423811"/>
    <lineage>
        <taxon>Bacteria</taxon>
        <taxon>Bacillati</taxon>
        <taxon>Bacillota</taxon>
        <taxon>Bacilli</taxon>
        <taxon>Lactobacillales</taxon>
        <taxon>Lactobacillaceae</taxon>
        <taxon>Companilactobacillus</taxon>
    </lineage>
</organism>
<accession>A0A0R1IWT2</accession>